<evidence type="ECO:0000313" key="1">
    <source>
        <dbReference type="EMBL" id="KAH7958550.1"/>
    </source>
</evidence>
<dbReference type="Proteomes" id="UP000821865">
    <property type="component" value="Chromosome 3"/>
</dbReference>
<keyword evidence="2" id="KW-1185">Reference proteome</keyword>
<reference evidence="1" key="1">
    <citation type="submission" date="2020-05" db="EMBL/GenBank/DDBJ databases">
        <title>Large-scale comparative analyses of tick genomes elucidate their genetic diversity and vector capacities.</title>
        <authorList>
            <person name="Jia N."/>
            <person name="Wang J."/>
            <person name="Shi W."/>
            <person name="Du L."/>
            <person name="Sun Y."/>
            <person name="Zhan W."/>
            <person name="Jiang J."/>
            <person name="Wang Q."/>
            <person name="Zhang B."/>
            <person name="Ji P."/>
            <person name="Sakyi L.B."/>
            <person name="Cui X."/>
            <person name="Yuan T."/>
            <person name="Jiang B."/>
            <person name="Yang W."/>
            <person name="Lam T.T.-Y."/>
            <person name="Chang Q."/>
            <person name="Ding S."/>
            <person name="Wang X."/>
            <person name="Zhu J."/>
            <person name="Ruan X."/>
            <person name="Zhao L."/>
            <person name="Wei J."/>
            <person name="Que T."/>
            <person name="Du C."/>
            <person name="Cheng J."/>
            <person name="Dai P."/>
            <person name="Han X."/>
            <person name="Huang E."/>
            <person name="Gao Y."/>
            <person name="Liu J."/>
            <person name="Shao H."/>
            <person name="Ye R."/>
            <person name="Li L."/>
            <person name="Wei W."/>
            <person name="Wang X."/>
            <person name="Wang C."/>
            <person name="Yang T."/>
            <person name="Huo Q."/>
            <person name="Li W."/>
            <person name="Guo W."/>
            <person name="Chen H."/>
            <person name="Zhou L."/>
            <person name="Ni X."/>
            <person name="Tian J."/>
            <person name="Zhou Y."/>
            <person name="Sheng Y."/>
            <person name="Liu T."/>
            <person name="Pan Y."/>
            <person name="Xia L."/>
            <person name="Li J."/>
            <person name="Zhao F."/>
            <person name="Cao W."/>
        </authorList>
    </citation>
    <scope>NUCLEOTIDE SEQUENCE</scope>
    <source>
        <strain evidence="1">Dsil-2018</strain>
    </source>
</reference>
<accession>A0ACB8D2E5</accession>
<proteinExistence type="predicted"/>
<evidence type="ECO:0000313" key="2">
    <source>
        <dbReference type="Proteomes" id="UP000821865"/>
    </source>
</evidence>
<sequence length="660" mass="72852">MADDANPRPVTTTLTGPSAPEAPGMTNVPCSASPTPSRRVIVVACAIPVSLVVVAAITFTVVYVNERRRNTMQPSDAQFCCPDEAFQIAMYINGSISPCKDFFTYVCSSDISDAVSVETVVRAQLREAMITGAMPGSGTMREAGRFLNTYYQTCVHAILKHESLASSLARALLRRTTDLLRKPDSQNAMLFIAAVSLRYSLSSILRITYYGAETLFLATSLICPLDHRVLDDLVTTVQTINSNTDMAATTEQVTRTAGPLCAMYHGRGLSKTYDVSKSSEAFSHEVWNIEGLEAAADAYGFALDRVKFINVRGARTIHHLYEFFNDDAHPSSKAAYLLWHTVVSGLRAFDVQTGDVSSRVFEICTNSITKLGGLWGLFQAELLTSLEKDAQARSIFSTIKDATYKQFKTSPFFEPEDAHELKTVLENVSLLLPLFMNKASIPVPIATSDFIENLLNGRGYNLDLRRARLSILAAKKMFKYREVQIVEERYLLLLSNMYNFIHTGSSTSKLPNMAVLGQLMAESLWAMTFYNINLKPTTRTNIDKFKDCFAKTYLNEGVDDSVAENTLLSALGLSTVLSALNSTGWHAAKIAWGLWKLSDAQFFYVFGSHHRCPRSSSATASAQINAPLMYNEDFAKAYKCSNDSPMVKTHRCLLHGASAT</sequence>
<protein>
    <submittedName>
        <fullName evidence="1">Uncharacterized protein</fullName>
    </submittedName>
</protein>
<comment type="caution">
    <text evidence="1">The sequence shown here is derived from an EMBL/GenBank/DDBJ whole genome shotgun (WGS) entry which is preliminary data.</text>
</comment>
<name>A0ACB8D2E5_DERSI</name>
<gene>
    <name evidence="1" type="ORF">HPB49_002535</name>
</gene>
<dbReference type="EMBL" id="CM023472">
    <property type="protein sequence ID" value="KAH7958550.1"/>
    <property type="molecule type" value="Genomic_DNA"/>
</dbReference>
<organism evidence="1 2">
    <name type="scientific">Dermacentor silvarum</name>
    <name type="common">Tick</name>
    <dbReference type="NCBI Taxonomy" id="543639"/>
    <lineage>
        <taxon>Eukaryota</taxon>
        <taxon>Metazoa</taxon>
        <taxon>Ecdysozoa</taxon>
        <taxon>Arthropoda</taxon>
        <taxon>Chelicerata</taxon>
        <taxon>Arachnida</taxon>
        <taxon>Acari</taxon>
        <taxon>Parasitiformes</taxon>
        <taxon>Ixodida</taxon>
        <taxon>Ixodoidea</taxon>
        <taxon>Ixodidae</taxon>
        <taxon>Rhipicephalinae</taxon>
        <taxon>Dermacentor</taxon>
    </lineage>
</organism>